<protein>
    <submittedName>
        <fullName evidence="2">TfoX/Sxy family protein</fullName>
    </submittedName>
</protein>
<accession>A0AAE3ES98</accession>
<dbReference type="RefSeq" id="WP_317900671.1">
    <property type="nucleotide sequence ID" value="NZ_JAIRBC010000002.1"/>
</dbReference>
<dbReference type="AlphaFoldDB" id="A0AAE3ES98"/>
<gene>
    <name evidence="2" type="ORF">K8352_02065</name>
</gene>
<organism evidence="2 3">
    <name type="scientific">Cerina litoralis</name>
    <dbReference type="NCBI Taxonomy" id="2874477"/>
    <lineage>
        <taxon>Bacteria</taxon>
        <taxon>Pseudomonadati</taxon>
        <taxon>Bacteroidota</taxon>
        <taxon>Flavobacteriia</taxon>
        <taxon>Flavobacteriales</taxon>
        <taxon>Flavobacteriaceae</taxon>
        <taxon>Cerina</taxon>
    </lineage>
</organism>
<keyword evidence="3" id="KW-1185">Reference proteome</keyword>
<evidence type="ECO:0000313" key="2">
    <source>
        <dbReference type="EMBL" id="MCG2459528.1"/>
    </source>
</evidence>
<dbReference type="Gene3D" id="3.30.1460.30">
    <property type="entry name" value="YgaC/TfoX-N like chaperone"/>
    <property type="match status" value="1"/>
</dbReference>
<dbReference type="Proteomes" id="UP001200642">
    <property type="component" value="Unassembled WGS sequence"/>
</dbReference>
<name>A0AAE3ES98_9FLAO</name>
<dbReference type="EMBL" id="JAIRBC010000002">
    <property type="protein sequence ID" value="MCG2459528.1"/>
    <property type="molecule type" value="Genomic_DNA"/>
</dbReference>
<feature type="domain" description="TfoX N-terminal" evidence="1">
    <location>
        <begin position="22"/>
        <end position="104"/>
    </location>
</feature>
<evidence type="ECO:0000313" key="3">
    <source>
        <dbReference type="Proteomes" id="UP001200642"/>
    </source>
</evidence>
<evidence type="ECO:0000259" key="1">
    <source>
        <dbReference type="Pfam" id="PF04993"/>
    </source>
</evidence>
<dbReference type="SUPFAM" id="SSF159894">
    <property type="entry name" value="YgaC/TfoX-N like"/>
    <property type="match status" value="1"/>
</dbReference>
<dbReference type="Pfam" id="PF04993">
    <property type="entry name" value="TfoX_N"/>
    <property type="match status" value="1"/>
</dbReference>
<dbReference type="InterPro" id="IPR007076">
    <property type="entry name" value="TfoX_N"/>
</dbReference>
<reference evidence="2" key="1">
    <citation type="submission" date="2023-02" db="EMBL/GenBank/DDBJ databases">
        <title>Genome of Flavobacteriaceae gen. nov. sp. strain F89.</title>
        <authorList>
            <person name="Wang Y."/>
        </authorList>
    </citation>
    <scope>NUCLEOTIDE SEQUENCE</scope>
    <source>
        <strain evidence="2">F89</strain>
    </source>
</reference>
<proteinExistence type="predicted"/>
<sequence>MAYKTDLADKIRAYLKNFPQISVEEKKMFGGLAFMVNGKMCINVSGENLMCRFDPKLTGELSLKKGFKSTVMKGRILNGYCYVGPIGFRSESDFGFWINLCLDFNERAKSSKKIPDNKS</sequence>
<comment type="caution">
    <text evidence="2">The sequence shown here is derived from an EMBL/GenBank/DDBJ whole genome shotgun (WGS) entry which is preliminary data.</text>
</comment>